<keyword evidence="2" id="KW-1185">Reference proteome</keyword>
<dbReference type="EMBL" id="CM056811">
    <property type="protein sequence ID" value="KAJ8634758.1"/>
    <property type="molecule type" value="Genomic_DNA"/>
</dbReference>
<accession>A0ACC2LNF8</accession>
<evidence type="ECO:0000313" key="2">
    <source>
        <dbReference type="Proteomes" id="UP001234297"/>
    </source>
</evidence>
<evidence type="ECO:0000313" key="1">
    <source>
        <dbReference type="EMBL" id="KAJ8634758.1"/>
    </source>
</evidence>
<organism evidence="1 2">
    <name type="scientific">Persea americana</name>
    <name type="common">Avocado</name>
    <dbReference type="NCBI Taxonomy" id="3435"/>
    <lineage>
        <taxon>Eukaryota</taxon>
        <taxon>Viridiplantae</taxon>
        <taxon>Streptophyta</taxon>
        <taxon>Embryophyta</taxon>
        <taxon>Tracheophyta</taxon>
        <taxon>Spermatophyta</taxon>
        <taxon>Magnoliopsida</taxon>
        <taxon>Magnoliidae</taxon>
        <taxon>Laurales</taxon>
        <taxon>Lauraceae</taxon>
        <taxon>Persea</taxon>
    </lineage>
</organism>
<protein>
    <submittedName>
        <fullName evidence="1">Uncharacterized protein</fullName>
    </submittedName>
</protein>
<proteinExistence type="predicted"/>
<reference evidence="1 2" key="1">
    <citation type="journal article" date="2022" name="Hortic Res">
        <title>A haplotype resolved chromosomal level avocado genome allows analysis of novel avocado genes.</title>
        <authorList>
            <person name="Nath O."/>
            <person name="Fletcher S.J."/>
            <person name="Hayward A."/>
            <person name="Shaw L.M."/>
            <person name="Masouleh A.K."/>
            <person name="Furtado A."/>
            <person name="Henry R.J."/>
            <person name="Mitter N."/>
        </authorList>
    </citation>
    <scope>NUCLEOTIDE SEQUENCE [LARGE SCALE GENOMIC DNA]</scope>
    <source>
        <strain evidence="2">cv. Hass</strain>
    </source>
</reference>
<name>A0ACC2LNF8_PERAE</name>
<sequence length="1139" mass="130122">MADPALSAFLEVLFQNLASPLLQKFGLLWGLDKDLKKLSRKLTRIKFVLSDAEERRYKEEAVSIWLKELKGASLDAEDVIDEMATEVQRLELEHGFQVDQNLVRNFLFSSLKPNQVLFRLEISKRIKEIMARIDEIVKDKDDLNLRECVGRRIELRKRPQTGSLVSALHVFGRGDDREKLVLSLLSSDECNSRNVSVVAIVGMAGIGKTTVAQLVFNDERVNNHFELKMWVCVSDYFDATRIMKAVIESATNHMCDLLGMDPIQHHLVGLLSGRKYLLVLDDVWNDSYGDWDVLQVPLSIGKKGSKIVVTTRSEIVASIMGTVTPHCLACLSDADSVSLFRQRAFGEGNSNTDSKLLRIGMEIVKKCHGLPLALKTIGALLHSEVDENKWNSILRNEIWDLPVAENEILSNPRLSYHHLSACLKWCFAYCSIFPKNYELKKRDLVHFWMAEGFIQPKGGNQMEDIGSKYFEDLASRSFFQYSHVDTWDGQPIYKIHGLIHDLAQSLTVDECFRMAGDKTLTLSKTARHLTYTCSDRKPINFESFYGSKGLRTFVLLGKYKFHVEQIPLEMFLELRFVRVLDLSHTSITKLPDTISNLKHLRNLNLSWTRIRRLPEAMCKLRNLQTLKLIKCLELVELPKGLRNLVNLRHLDISYNTILLKVLPFADRRPLELPKDIRNLINLRDINISSTRLVQNFLPLIERGSRWNPLSRLLATPPGIGKLTSLQTLSNFVVGRERECKIRELRDMVNLRGALCIARMENVLDGKEAEEANLMSKELIHELTLRWSEDLLNSRCAQAEEEVINLIKPHPNLKALTVACYGGIEFPGWMRDPFLSSLETLHLYNCRKVNLLPHLGRLSSLKDLKLHGMHAVKQVGDEFCGNDAVAGFPLLQTLEFKDFPQLDEWQTRGRDDEFPCLHELTVWDCPKLKELPHLPPSLKILEIAKCRALTALPMYPPIQELVLGQCDEMVLNSLSHHTSSLSSLTIFHFPQLKSLSPELLQPMTRLTKLKILDCDELTSLPQLQHLSSLEYLEISSCLTFNTLHDEGLPTTLKTLRIVSCLNLMNLPKGLRDLNFLEVLEIWDCPQLGSLPEDGLPASLVLLWIRRCPLLEDRCRKGGLDWTKIEHVPKIRMDFEWISLT</sequence>
<comment type="caution">
    <text evidence="1">The sequence shown here is derived from an EMBL/GenBank/DDBJ whole genome shotgun (WGS) entry which is preliminary data.</text>
</comment>
<gene>
    <name evidence="1" type="ORF">MRB53_009025</name>
</gene>
<dbReference type="Proteomes" id="UP001234297">
    <property type="component" value="Chromosome 3"/>
</dbReference>